<dbReference type="Proteomes" id="UP000799439">
    <property type="component" value="Unassembled WGS sequence"/>
</dbReference>
<comment type="caution">
    <text evidence="2">The sequence shown here is derived from an EMBL/GenBank/DDBJ whole genome shotgun (WGS) entry which is preliminary data.</text>
</comment>
<evidence type="ECO:0000313" key="2">
    <source>
        <dbReference type="EMBL" id="KAF2155924.1"/>
    </source>
</evidence>
<evidence type="ECO:0000313" key="3">
    <source>
        <dbReference type="Proteomes" id="UP000799439"/>
    </source>
</evidence>
<protein>
    <submittedName>
        <fullName evidence="2">Uncharacterized protein</fullName>
    </submittedName>
</protein>
<dbReference type="OrthoDB" id="5385189at2759"/>
<name>A0A9P4MN68_9PEZI</name>
<dbReference type="EMBL" id="ML996082">
    <property type="protein sequence ID" value="KAF2155924.1"/>
    <property type="molecule type" value="Genomic_DNA"/>
</dbReference>
<sequence length="326" mass="36602">MMSSLHLNGLINFRNDRWLWVAFAVFIFGASKGIAHGLKQMVELNTISDDGGDKSTHTAPIPEDSIGQDTLRTLYESPNNDISIAATSLLLKRMLYSTADGEAWLDDFFSTSSKVRQSANQLAELYWQHPQGNGPAAKVVDDLFGLIDLMGKNDSMQARTIRAAYACARHQALLGDVKPMTALRMLSLTMLQDKTKQRIVMCPNMRPAQFAPWVRAVKALMHESSKSKSRLARALGDLHNAPSSSDQTDSIWLDEESIELDIRPLAELRGYSPPPIDLELPSDLRSRPPRFHEESPEETEVRRRRREAMVFHEGTGIIDHNNIYTT</sequence>
<feature type="region of interest" description="Disordered" evidence="1">
    <location>
        <begin position="273"/>
        <end position="303"/>
    </location>
</feature>
<organism evidence="2 3">
    <name type="scientific">Myriangium duriaei CBS 260.36</name>
    <dbReference type="NCBI Taxonomy" id="1168546"/>
    <lineage>
        <taxon>Eukaryota</taxon>
        <taxon>Fungi</taxon>
        <taxon>Dikarya</taxon>
        <taxon>Ascomycota</taxon>
        <taxon>Pezizomycotina</taxon>
        <taxon>Dothideomycetes</taxon>
        <taxon>Dothideomycetidae</taxon>
        <taxon>Myriangiales</taxon>
        <taxon>Myriangiaceae</taxon>
        <taxon>Myriangium</taxon>
    </lineage>
</organism>
<proteinExistence type="predicted"/>
<keyword evidence="3" id="KW-1185">Reference proteome</keyword>
<reference evidence="2" key="1">
    <citation type="journal article" date="2020" name="Stud. Mycol.">
        <title>101 Dothideomycetes genomes: a test case for predicting lifestyles and emergence of pathogens.</title>
        <authorList>
            <person name="Haridas S."/>
            <person name="Albert R."/>
            <person name="Binder M."/>
            <person name="Bloem J."/>
            <person name="Labutti K."/>
            <person name="Salamov A."/>
            <person name="Andreopoulos B."/>
            <person name="Baker S."/>
            <person name="Barry K."/>
            <person name="Bills G."/>
            <person name="Bluhm B."/>
            <person name="Cannon C."/>
            <person name="Castanera R."/>
            <person name="Culley D."/>
            <person name="Daum C."/>
            <person name="Ezra D."/>
            <person name="Gonzalez J."/>
            <person name="Henrissat B."/>
            <person name="Kuo A."/>
            <person name="Liang C."/>
            <person name="Lipzen A."/>
            <person name="Lutzoni F."/>
            <person name="Magnuson J."/>
            <person name="Mondo S."/>
            <person name="Nolan M."/>
            <person name="Ohm R."/>
            <person name="Pangilinan J."/>
            <person name="Park H.-J."/>
            <person name="Ramirez L."/>
            <person name="Alfaro M."/>
            <person name="Sun H."/>
            <person name="Tritt A."/>
            <person name="Yoshinaga Y."/>
            <person name="Zwiers L.-H."/>
            <person name="Turgeon B."/>
            <person name="Goodwin S."/>
            <person name="Spatafora J."/>
            <person name="Crous P."/>
            <person name="Grigoriev I."/>
        </authorList>
    </citation>
    <scope>NUCLEOTIDE SEQUENCE</scope>
    <source>
        <strain evidence="2">CBS 260.36</strain>
    </source>
</reference>
<evidence type="ECO:0000256" key="1">
    <source>
        <dbReference type="SAM" id="MobiDB-lite"/>
    </source>
</evidence>
<dbReference type="AlphaFoldDB" id="A0A9P4MN68"/>
<feature type="compositionally biased region" description="Basic and acidic residues" evidence="1">
    <location>
        <begin position="282"/>
        <end position="294"/>
    </location>
</feature>
<accession>A0A9P4MN68</accession>
<gene>
    <name evidence="2" type="ORF">K461DRAFT_318575</name>
</gene>